<dbReference type="AlphaFoldDB" id="W6ZU17"/>
<evidence type="ECO:0000313" key="4">
    <source>
        <dbReference type="Proteomes" id="UP000054032"/>
    </source>
</evidence>
<evidence type="ECO:0000256" key="1">
    <source>
        <dbReference type="SAM" id="MobiDB-lite"/>
    </source>
</evidence>
<dbReference type="GeneID" id="19125649"/>
<dbReference type="OrthoDB" id="10334390at2759"/>
<feature type="transmembrane region" description="Helical" evidence="2">
    <location>
        <begin position="119"/>
        <end position="141"/>
    </location>
</feature>
<gene>
    <name evidence="3" type="ORF">COCMIDRAFT_80309</name>
</gene>
<feature type="transmembrane region" description="Helical" evidence="2">
    <location>
        <begin position="63"/>
        <end position="83"/>
    </location>
</feature>
<feature type="transmembrane region" description="Helical" evidence="2">
    <location>
        <begin position="95"/>
        <end position="113"/>
    </location>
</feature>
<proteinExistence type="predicted"/>
<keyword evidence="4" id="KW-1185">Reference proteome</keyword>
<feature type="region of interest" description="Disordered" evidence="1">
    <location>
        <begin position="147"/>
        <end position="171"/>
    </location>
</feature>
<evidence type="ECO:0000256" key="2">
    <source>
        <dbReference type="SAM" id="Phobius"/>
    </source>
</evidence>
<organism evidence="3 4">
    <name type="scientific">Bipolaris oryzae ATCC 44560</name>
    <dbReference type="NCBI Taxonomy" id="930090"/>
    <lineage>
        <taxon>Eukaryota</taxon>
        <taxon>Fungi</taxon>
        <taxon>Dikarya</taxon>
        <taxon>Ascomycota</taxon>
        <taxon>Pezizomycotina</taxon>
        <taxon>Dothideomycetes</taxon>
        <taxon>Pleosporomycetidae</taxon>
        <taxon>Pleosporales</taxon>
        <taxon>Pleosporineae</taxon>
        <taxon>Pleosporaceae</taxon>
        <taxon>Bipolaris</taxon>
    </lineage>
</organism>
<sequence>MESCKKPNEIEITTPVPETGDQVLTFSILFIVLAIAMVPAMIGFAKAVQDGETGSTSDADFNIVIRDTIMTILGATLSAVQLFRWPRKTSAYKMAWVFSGLAISLGVTAIIVYPLVNKAYSSLCGFFAQFFSVASLVILVLEGPASRGKGALHSRTEKGGPSIMSKEKKTR</sequence>
<feature type="transmembrane region" description="Helical" evidence="2">
    <location>
        <begin position="23"/>
        <end position="43"/>
    </location>
</feature>
<keyword evidence="2" id="KW-0472">Membrane</keyword>
<dbReference type="HOGENOM" id="CLU_133351_0_0_1"/>
<accession>W6ZU17</accession>
<dbReference type="KEGG" id="bor:COCMIDRAFT_80309"/>
<dbReference type="Proteomes" id="UP000054032">
    <property type="component" value="Unassembled WGS sequence"/>
</dbReference>
<protein>
    <submittedName>
        <fullName evidence="3">Uncharacterized protein</fullName>
    </submittedName>
</protein>
<name>W6ZU17_COCMI</name>
<dbReference type="EMBL" id="KI963919">
    <property type="protein sequence ID" value="EUC51039.1"/>
    <property type="molecule type" value="Genomic_DNA"/>
</dbReference>
<reference evidence="3 4" key="1">
    <citation type="journal article" date="2013" name="PLoS Genet.">
        <title>Comparative genome structure, secondary metabolite, and effector coding capacity across Cochliobolus pathogens.</title>
        <authorList>
            <person name="Condon B.J."/>
            <person name="Leng Y."/>
            <person name="Wu D."/>
            <person name="Bushley K.E."/>
            <person name="Ohm R.A."/>
            <person name="Otillar R."/>
            <person name="Martin J."/>
            <person name="Schackwitz W."/>
            <person name="Grimwood J."/>
            <person name="MohdZainudin N."/>
            <person name="Xue C."/>
            <person name="Wang R."/>
            <person name="Manning V.A."/>
            <person name="Dhillon B."/>
            <person name="Tu Z.J."/>
            <person name="Steffenson B.J."/>
            <person name="Salamov A."/>
            <person name="Sun H."/>
            <person name="Lowry S."/>
            <person name="LaButti K."/>
            <person name="Han J."/>
            <person name="Copeland A."/>
            <person name="Lindquist E."/>
            <person name="Barry K."/>
            <person name="Schmutz J."/>
            <person name="Baker S.E."/>
            <person name="Ciuffetti L.M."/>
            <person name="Grigoriev I.V."/>
            <person name="Zhong S."/>
            <person name="Turgeon B.G."/>
        </authorList>
    </citation>
    <scope>NUCLEOTIDE SEQUENCE [LARGE SCALE GENOMIC DNA]</scope>
    <source>
        <strain evidence="3 4">ATCC 44560</strain>
    </source>
</reference>
<dbReference type="RefSeq" id="XP_007682403.1">
    <property type="nucleotide sequence ID" value="XM_007684213.1"/>
</dbReference>
<keyword evidence="2" id="KW-1133">Transmembrane helix</keyword>
<keyword evidence="2" id="KW-0812">Transmembrane</keyword>
<evidence type="ECO:0000313" key="3">
    <source>
        <dbReference type="EMBL" id="EUC51039.1"/>
    </source>
</evidence>